<feature type="transmembrane region" description="Helical" evidence="11">
    <location>
        <begin position="57"/>
        <end position="80"/>
    </location>
</feature>
<dbReference type="InterPro" id="IPR036640">
    <property type="entry name" value="ABC1_TM_sf"/>
</dbReference>
<dbReference type="EMBL" id="JBFTWV010000088">
    <property type="protein sequence ID" value="KAL2787893.1"/>
    <property type="molecule type" value="Genomic_DNA"/>
</dbReference>
<evidence type="ECO:0000256" key="4">
    <source>
        <dbReference type="ARBA" id="ARBA00022692"/>
    </source>
</evidence>
<feature type="domain" description="ABC transmembrane type-1" evidence="13">
    <location>
        <begin position="706"/>
        <end position="994"/>
    </location>
</feature>
<feature type="transmembrane region" description="Helical" evidence="11">
    <location>
        <begin position="851"/>
        <end position="871"/>
    </location>
</feature>
<comment type="caution">
    <text evidence="14">The sequence shown here is derived from an EMBL/GenBank/DDBJ whole genome shotgun (WGS) entry which is preliminary data.</text>
</comment>
<dbReference type="PROSITE" id="PS00211">
    <property type="entry name" value="ABC_TRANSPORTER_1"/>
    <property type="match status" value="2"/>
</dbReference>
<feature type="compositionally biased region" description="Polar residues" evidence="10">
    <location>
        <begin position="1"/>
        <end position="20"/>
    </location>
</feature>
<dbReference type="CDD" id="cd03249">
    <property type="entry name" value="ABC_MTABC3_MDL1_MDL2"/>
    <property type="match status" value="2"/>
</dbReference>
<evidence type="ECO:0000256" key="2">
    <source>
        <dbReference type="ARBA" id="ARBA00007577"/>
    </source>
</evidence>
<proteinExistence type="inferred from homology"/>
<dbReference type="Gene3D" id="1.20.1560.10">
    <property type="entry name" value="ABC transporter type 1, transmembrane domain"/>
    <property type="match status" value="1"/>
</dbReference>
<keyword evidence="6" id="KW-0547">Nucleotide-binding</keyword>
<dbReference type="SUPFAM" id="SSF52540">
    <property type="entry name" value="P-loop containing nucleoside triphosphate hydrolases"/>
    <property type="match status" value="2"/>
</dbReference>
<dbReference type="Pfam" id="PF00664">
    <property type="entry name" value="ABC_membrane"/>
    <property type="match status" value="2"/>
</dbReference>
<evidence type="ECO:0000256" key="5">
    <source>
        <dbReference type="ARBA" id="ARBA00022737"/>
    </source>
</evidence>
<evidence type="ECO:0000256" key="9">
    <source>
        <dbReference type="ARBA" id="ARBA00023136"/>
    </source>
</evidence>
<name>A0ABR4FXA0_9EURO</name>
<dbReference type="InterPro" id="IPR017871">
    <property type="entry name" value="ABC_transporter-like_CS"/>
</dbReference>
<comment type="similarity">
    <text evidence="2">Belongs to the ABC transporter superfamily. ABCB family. Multidrug resistance exporter (TC 3.A.1.201) subfamily.</text>
</comment>
<dbReference type="Proteomes" id="UP001610563">
    <property type="component" value="Unassembled WGS sequence"/>
</dbReference>
<keyword evidence="14" id="KW-0378">Hydrolase</keyword>
<keyword evidence="4 11" id="KW-0812">Transmembrane</keyword>
<dbReference type="InterPro" id="IPR027417">
    <property type="entry name" value="P-loop_NTPase"/>
</dbReference>
<evidence type="ECO:0000313" key="15">
    <source>
        <dbReference type="Proteomes" id="UP001610563"/>
    </source>
</evidence>
<gene>
    <name evidence="14" type="ORF">BJX66DRAFT_309860</name>
</gene>
<dbReference type="InterPro" id="IPR003593">
    <property type="entry name" value="AAA+_ATPase"/>
</dbReference>
<feature type="transmembrane region" description="Helical" evidence="11">
    <location>
        <begin position="827"/>
        <end position="845"/>
    </location>
</feature>
<dbReference type="Pfam" id="PF00005">
    <property type="entry name" value="ABC_tran"/>
    <property type="match status" value="2"/>
</dbReference>
<evidence type="ECO:0000256" key="6">
    <source>
        <dbReference type="ARBA" id="ARBA00022741"/>
    </source>
</evidence>
<keyword evidence="7" id="KW-0067">ATP-binding</keyword>
<dbReference type="InterPro" id="IPR011527">
    <property type="entry name" value="ABC1_TM_dom"/>
</dbReference>
<dbReference type="GO" id="GO:0016787">
    <property type="term" value="F:hydrolase activity"/>
    <property type="evidence" value="ECO:0007669"/>
    <property type="project" value="UniProtKB-KW"/>
</dbReference>
<accession>A0ABR4FXA0</accession>
<dbReference type="PANTHER" id="PTHR43394:SF11">
    <property type="entry name" value="ATP-BINDING CASSETTE TRANSPORTER"/>
    <property type="match status" value="1"/>
</dbReference>
<feature type="transmembrane region" description="Helical" evidence="11">
    <location>
        <begin position="288"/>
        <end position="309"/>
    </location>
</feature>
<sequence length="1284" mass="139462">MTATKQQKSPKSESNTQATMPSVAPDVDEILRRQTAIPESKVSFRHLYRFSSPKHRFILGFSAVAAIAAGAVLPCFPLLFGDMAGLFQAASLKEIPRDAFDRELMEKSLTLVYLGIGAYLATYLSTVGFMSVGERITREIRQQYLRAVLRQNMAFLDSTGPGVLSSRIALDCQTIQEGISEKVGFMITGLATLISAYVIGFVRYWKLTLVASSILIIILATSMVGTRFIIKNTQKSMMNYSIAAGLAEETLSSIRTVKALGAERTFAARFDSQLTIVEHWGRKAQISIAIMVAIIMTMTFMSHSLNFWAGSVFIGQGHAQLQDVITVAFAILIGSHIFGGIAPHMRAFAGAVAAASKVYSIIDRESPLDPSSKDGLELKHIHGAIEFRNVRHIYPGRPDQVILDGLELEIPAGKTTAIVGASGSGKSTIIELIERFYTPLSGAVLCDGQDISSLNIRSFRRKIALVGQEPVLFSSTIFENIAIGALDEDSLEQEKGPALEDRVYKAAKQANAHDFIIKLPAGYETKLGEGGSQLSGGQKQRIALARALIHDPAMLLLDEATSALDSESEQLVKEALDSASLGRTTVVVSHRPSTVIGADKIVVLSGGRVVEQGTHRELQCLNGVYAKLFETQELMVPHQREKVSSVATAATSDAGFVLEKKSAPVRADEIVVQPEKAPPMLEAQSTWSLIRLTTSLNRPERRLLGLGLAFSIFAGCGGPTLAFLLAKAISELSKPETEVSSMRSGADFWCLMMFIVGLIQLANLTGQGVAFAICSEKLVFRARSRLFRSIMHKDISFFDLDSNKTGALTSLLGVEAKNLAGISGTTLGTILMSFTTLIASMTIALAIGWKVALVCMATIPVLLGCGFYRVWMIAKFAQRSHEAYKQSSAYANEAISSMRTIASLANEEQFTRKYEQQLIAQQKKSLVSILKSSLPYAASQSFAFFCVALAFWYGGQRIADGEYTIFEFFLCFSEIIFGSQSAGLVFSFASDIGKAKKAAGTFNVLLRENSAIDSPNSTGSKQPLENFKGEVALHEVGFSYPNRPNHPVLNGVSFDVQPGENIALVGSSGCGKSTVFALLERFYDPSSGHITTDGQDIKDLGPRAYRKGLAYVSQEPVLYSGTIRDNILLGVDSDEHITDEMIIQACKNANIHGFITSLPDGLATLVGSRGVMLSGGQKQRIALARALIRNPRVLLLDEATSALDSTAAKLIQEALDRASKGRTTVSVTHNLATVRGADRIYVMEHGRIVESGTHEELMELRRRYYNLVRVQQLEGSQRDDSLSL</sequence>
<feature type="domain" description="ABC transmembrane type-1" evidence="13">
    <location>
        <begin position="61"/>
        <end position="350"/>
    </location>
</feature>
<organism evidence="14 15">
    <name type="scientific">Aspergillus keveii</name>
    <dbReference type="NCBI Taxonomy" id="714993"/>
    <lineage>
        <taxon>Eukaryota</taxon>
        <taxon>Fungi</taxon>
        <taxon>Dikarya</taxon>
        <taxon>Ascomycota</taxon>
        <taxon>Pezizomycotina</taxon>
        <taxon>Eurotiomycetes</taxon>
        <taxon>Eurotiomycetidae</taxon>
        <taxon>Eurotiales</taxon>
        <taxon>Aspergillaceae</taxon>
        <taxon>Aspergillus</taxon>
        <taxon>Aspergillus subgen. Nidulantes</taxon>
    </lineage>
</organism>
<protein>
    <submittedName>
        <fullName evidence="14">P-loop containing nucleoside triphosphate hydrolase protein</fullName>
    </submittedName>
</protein>
<dbReference type="Gene3D" id="3.40.50.300">
    <property type="entry name" value="P-loop containing nucleotide triphosphate hydrolases"/>
    <property type="match status" value="2"/>
</dbReference>
<evidence type="ECO:0000256" key="3">
    <source>
        <dbReference type="ARBA" id="ARBA00022448"/>
    </source>
</evidence>
<feature type="transmembrane region" description="Helical" evidence="11">
    <location>
        <begin position="965"/>
        <end position="989"/>
    </location>
</feature>
<feature type="domain" description="ABC transporter" evidence="12">
    <location>
        <begin position="385"/>
        <end position="631"/>
    </location>
</feature>
<evidence type="ECO:0000256" key="7">
    <source>
        <dbReference type="ARBA" id="ARBA00022840"/>
    </source>
</evidence>
<feature type="non-terminal residue" evidence="14">
    <location>
        <position position="1284"/>
    </location>
</feature>
<dbReference type="SUPFAM" id="SSF90123">
    <property type="entry name" value="ABC transporter transmembrane region"/>
    <property type="match status" value="2"/>
</dbReference>
<evidence type="ECO:0000256" key="1">
    <source>
        <dbReference type="ARBA" id="ARBA00004141"/>
    </source>
</evidence>
<keyword evidence="9 11" id="KW-0472">Membrane</keyword>
<dbReference type="PROSITE" id="PS50893">
    <property type="entry name" value="ABC_TRANSPORTER_2"/>
    <property type="match status" value="2"/>
</dbReference>
<feature type="region of interest" description="Disordered" evidence="10">
    <location>
        <begin position="1"/>
        <end position="24"/>
    </location>
</feature>
<dbReference type="PANTHER" id="PTHR43394">
    <property type="entry name" value="ATP-DEPENDENT PERMEASE MDL1, MITOCHONDRIAL"/>
    <property type="match status" value="1"/>
</dbReference>
<feature type="transmembrane region" description="Helical" evidence="11">
    <location>
        <begin position="111"/>
        <end position="132"/>
    </location>
</feature>
<dbReference type="InterPro" id="IPR039421">
    <property type="entry name" value="Type_1_exporter"/>
</dbReference>
<comment type="subcellular location">
    <subcellularLocation>
        <location evidence="1">Membrane</location>
        <topology evidence="1">Multi-pass membrane protein</topology>
    </subcellularLocation>
</comment>
<feature type="transmembrane region" description="Helical" evidence="11">
    <location>
        <begin position="933"/>
        <end position="953"/>
    </location>
</feature>
<keyword evidence="5" id="KW-0677">Repeat</keyword>
<evidence type="ECO:0000259" key="13">
    <source>
        <dbReference type="PROSITE" id="PS50929"/>
    </source>
</evidence>
<dbReference type="CDD" id="cd18578">
    <property type="entry name" value="ABC_6TM_Pgp_ABCB1_D2_like"/>
    <property type="match status" value="1"/>
</dbReference>
<keyword evidence="3" id="KW-0813">Transport</keyword>
<evidence type="ECO:0000256" key="11">
    <source>
        <dbReference type="SAM" id="Phobius"/>
    </source>
</evidence>
<evidence type="ECO:0000256" key="8">
    <source>
        <dbReference type="ARBA" id="ARBA00022989"/>
    </source>
</evidence>
<dbReference type="SMART" id="SM00382">
    <property type="entry name" value="AAA"/>
    <property type="match status" value="2"/>
</dbReference>
<feature type="transmembrane region" description="Helical" evidence="11">
    <location>
        <begin position="210"/>
        <end position="230"/>
    </location>
</feature>
<feature type="transmembrane region" description="Helical" evidence="11">
    <location>
        <begin position="183"/>
        <end position="204"/>
    </location>
</feature>
<feature type="transmembrane region" description="Helical" evidence="11">
    <location>
        <begin position="321"/>
        <end position="341"/>
    </location>
</feature>
<evidence type="ECO:0000313" key="14">
    <source>
        <dbReference type="EMBL" id="KAL2787893.1"/>
    </source>
</evidence>
<dbReference type="InterPro" id="IPR003439">
    <property type="entry name" value="ABC_transporter-like_ATP-bd"/>
</dbReference>
<reference evidence="14 15" key="1">
    <citation type="submission" date="2024-07" db="EMBL/GenBank/DDBJ databases">
        <title>Section-level genome sequencing and comparative genomics of Aspergillus sections Usti and Cavernicolus.</title>
        <authorList>
            <consortium name="Lawrence Berkeley National Laboratory"/>
            <person name="Nybo J.L."/>
            <person name="Vesth T.C."/>
            <person name="Theobald S."/>
            <person name="Frisvad J.C."/>
            <person name="Larsen T.O."/>
            <person name="Kjaerboelling I."/>
            <person name="Rothschild-Mancinelli K."/>
            <person name="Lyhne E.K."/>
            <person name="Kogle M.E."/>
            <person name="Barry K."/>
            <person name="Clum A."/>
            <person name="Na H."/>
            <person name="Ledsgaard L."/>
            <person name="Lin J."/>
            <person name="Lipzen A."/>
            <person name="Kuo A."/>
            <person name="Riley R."/>
            <person name="Mondo S."/>
            <person name="Labutti K."/>
            <person name="Haridas S."/>
            <person name="Pangalinan J."/>
            <person name="Salamov A.A."/>
            <person name="Simmons B.A."/>
            <person name="Magnuson J.K."/>
            <person name="Chen J."/>
            <person name="Drula E."/>
            <person name="Henrissat B."/>
            <person name="Wiebenga A."/>
            <person name="Lubbers R.J."/>
            <person name="Gomes A.C."/>
            <person name="Makela M.R."/>
            <person name="Stajich J."/>
            <person name="Grigoriev I.V."/>
            <person name="Mortensen U.H."/>
            <person name="De Vries R.P."/>
            <person name="Baker S.E."/>
            <person name="Andersen M.R."/>
        </authorList>
    </citation>
    <scope>NUCLEOTIDE SEQUENCE [LARGE SCALE GENOMIC DNA]</scope>
    <source>
        <strain evidence="14 15">CBS 209.92</strain>
    </source>
</reference>
<keyword evidence="15" id="KW-1185">Reference proteome</keyword>
<dbReference type="CDD" id="cd18577">
    <property type="entry name" value="ABC_6TM_Pgp_ABCB1_D1_like"/>
    <property type="match status" value="1"/>
</dbReference>
<keyword evidence="8 11" id="KW-1133">Transmembrane helix</keyword>
<feature type="domain" description="ABC transporter" evidence="12">
    <location>
        <begin position="1031"/>
        <end position="1270"/>
    </location>
</feature>
<feature type="transmembrane region" description="Helical" evidence="11">
    <location>
        <begin position="703"/>
        <end position="726"/>
    </location>
</feature>
<feature type="transmembrane region" description="Helical" evidence="11">
    <location>
        <begin position="746"/>
        <end position="774"/>
    </location>
</feature>
<evidence type="ECO:0000256" key="10">
    <source>
        <dbReference type="SAM" id="MobiDB-lite"/>
    </source>
</evidence>
<evidence type="ECO:0000259" key="12">
    <source>
        <dbReference type="PROSITE" id="PS50893"/>
    </source>
</evidence>
<dbReference type="PROSITE" id="PS50929">
    <property type="entry name" value="ABC_TM1F"/>
    <property type="match status" value="2"/>
</dbReference>